<evidence type="ECO:0000313" key="6">
    <source>
        <dbReference type="Proteomes" id="UP000215134"/>
    </source>
</evidence>
<protein>
    <submittedName>
        <fullName evidence="5">Ubiquinone biosynthesis hydroxylase, UbiH/UbiF/VisC/COQ6 family</fullName>
    </submittedName>
</protein>
<dbReference type="SUPFAM" id="SSF51905">
    <property type="entry name" value="FAD/NAD(P)-binding domain"/>
    <property type="match status" value="1"/>
</dbReference>
<feature type="domain" description="2,6-dihydroxypyridine 3-monooxygenase substrate binding" evidence="4">
    <location>
        <begin position="150"/>
        <end position="264"/>
    </location>
</feature>
<gene>
    <name evidence="5" type="ORF">SAMEA4384070_00396</name>
</gene>
<dbReference type="EMBL" id="LT906479">
    <property type="protein sequence ID" value="SNV84451.1"/>
    <property type="molecule type" value="Genomic_DNA"/>
</dbReference>
<dbReference type="GeneID" id="75025588"/>
<dbReference type="Pfam" id="PF01494">
    <property type="entry name" value="FAD_binding_3"/>
    <property type="match status" value="1"/>
</dbReference>
<evidence type="ECO:0000313" key="5">
    <source>
        <dbReference type="EMBL" id="SNV84451.1"/>
    </source>
</evidence>
<sequence>MSDEIVIIGGSLTGLTLALACAKYRIPVRVIERSAGHILGGDSLSIDLDLVATTTGYDPRAQPVLPVVPAYRELTTWPALYAWLRTRTIETHSIVLEESKNVTAISDMGEYVNISFSDGSERNAAAVIGADGYRSLVRQTITQEDPFATYSGYLVWRGLVEERELERSVAWSSNGGLWIEFVEGYRLVAATLPGRDGSLKAGERQITFAWFDTHQGTLLHQSGCLTEEGHVIGSLVRGKIDSTVRAELADIAKDIWPPLWREAVVKGVLSHAVLSGAPIAEYNPPRLAKGALAIVGDAAHVVSPMTGRGYLTGVEDAAMLAQMLSQRASDEPISTVFKRFEIARLPYIRGLVTHSMRISDEFVRYAKYHR</sequence>
<dbReference type="SUPFAM" id="SSF54373">
    <property type="entry name" value="FAD-linked reductases, C-terminal domain"/>
    <property type="match status" value="1"/>
</dbReference>
<dbReference type="AlphaFoldDB" id="A0A240AM35"/>
<dbReference type="GO" id="GO:0071949">
    <property type="term" value="F:FAD binding"/>
    <property type="evidence" value="ECO:0007669"/>
    <property type="project" value="InterPro"/>
</dbReference>
<evidence type="ECO:0000256" key="1">
    <source>
        <dbReference type="ARBA" id="ARBA00023002"/>
    </source>
</evidence>
<dbReference type="PANTHER" id="PTHR13789:SF309">
    <property type="entry name" value="PUTATIVE (AFU_ORTHOLOGUE AFUA_6G14510)-RELATED"/>
    <property type="match status" value="1"/>
</dbReference>
<keyword evidence="1" id="KW-0560">Oxidoreductase</keyword>
<evidence type="ECO:0000259" key="4">
    <source>
        <dbReference type="Pfam" id="PF22607"/>
    </source>
</evidence>
<dbReference type="InterPro" id="IPR050493">
    <property type="entry name" value="FAD-dep_Monooxygenase_BioMet"/>
</dbReference>
<dbReference type="InterPro" id="IPR002938">
    <property type="entry name" value="FAD-bd"/>
</dbReference>
<dbReference type="Proteomes" id="UP000215134">
    <property type="component" value="Chromosome 1"/>
</dbReference>
<accession>A0A240AM35</accession>
<dbReference type="PRINTS" id="PR00420">
    <property type="entry name" value="RNGMNOXGNASE"/>
</dbReference>
<dbReference type="PANTHER" id="PTHR13789">
    <property type="entry name" value="MONOOXYGENASE"/>
    <property type="match status" value="1"/>
</dbReference>
<dbReference type="OrthoDB" id="9782160at2"/>
<feature type="domain" description="FAD-binding" evidence="3">
    <location>
        <begin position="278"/>
        <end position="353"/>
    </location>
</feature>
<keyword evidence="2" id="KW-0503">Monooxygenase</keyword>
<dbReference type="InterPro" id="IPR054707">
    <property type="entry name" value="DhpH_subs-bd"/>
</dbReference>
<evidence type="ECO:0000259" key="3">
    <source>
        <dbReference type="Pfam" id="PF01494"/>
    </source>
</evidence>
<organism evidence="5 6">
    <name type="scientific">Serratia ficaria</name>
    <dbReference type="NCBI Taxonomy" id="61651"/>
    <lineage>
        <taxon>Bacteria</taxon>
        <taxon>Pseudomonadati</taxon>
        <taxon>Pseudomonadota</taxon>
        <taxon>Gammaproteobacteria</taxon>
        <taxon>Enterobacterales</taxon>
        <taxon>Yersiniaceae</taxon>
        <taxon>Serratia</taxon>
    </lineage>
</organism>
<name>A0A240AM35_SERFI</name>
<dbReference type="GO" id="GO:0004497">
    <property type="term" value="F:monooxygenase activity"/>
    <property type="evidence" value="ECO:0007669"/>
    <property type="project" value="UniProtKB-KW"/>
</dbReference>
<proteinExistence type="predicted"/>
<dbReference type="RefSeq" id="WP_095095360.1">
    <property type="nucleotide sequence ID" value="NZ_CAMIQD010000003.1"/>
</dbReference>
<dbReference type="Gene3D" id="3.50.50.60">
    <property type="entry name" value="FAD/NAD(P)-binding domain"/>
    <property type="match status" value="2"/>
</dbReference>
<keyword evidence="5" id="KW-0830">Ubiquinone</keyword>
<keyword evidence="6" id="KW-1185">Reference proteome</keyword>
<evidence type="ECO:0000256" key="2">
    <source>
        <dbReference type="ARBA" id="ARBA00023033"/>
    </source>
</evidence>
<dbReference type="KEGG" id="sfj:SAMEA4384070_0396"/>
<dbReference type="InterPro" id="IPR036188">
    <property type="entry name" value="FAD/NAD-bd_sf"/>
</dbReference>
<reference evidence="5 6" key="1">
    <citation type="submission" date="2017-06" db="EMBL/GenBank/DDBJ databases">
        <authorList>
            <consortium name="Pathogen Informatics"/>
        </authorList>
    </citation>
    <scope>NUCLEOTIDE SEQUENCE [LARGE SCALE GENOMIC DNA]</scope>
    <source>
        <strain evidence="5 6">NCTC12148</strain>
    </source>
</reference>
<dbReference type="Pfam" id="PF22607">
    <property type="entry name" value="FAD_binding-like"/>
    <property type="match status" value="1"/>
</dbReference>